<gene>
    <name evidence="2" type="ORF">QQ008_14000</name>
</gene>
<keyword evidence="3" id="KW-1185">Reference proteome</keyword>
<dbReference type="Proteomes" id="UP001172082">
    <property type="component" value="Unassembled WGS sequence"/>
</dbReference>
<evidence type="ECO:0000256" key="1">
    <source>
        <dbReference type="SAM" id="Coils"/>
    </source>
</evidence>
<reference evidence="2" key="1">
    <citation type="submission" date="2023-06" db="EMBL/GenBank/DDBJ databases">
        <title>Genomic of Parafulvivirga corallium.</title>
        <authorList>
            <person name="Wang G."/>
        </authorList>
    </citation>
    <scope>NUCLEOTIDE SEQUENCE</scope>
    <source>
        <strain evidence="2">BMA10</strain>
    </source>
</reference>
<evidence type="ECO:0000313" key="3">
    <source>
        <dbReference type="Proteomes" id="UP001172082"/>
    </source>
</evidence>
<feature type="coiled-coil region" evidence="1">
    <location>
        <begin position="325"/>
        <end position="418"/>
    </location>
</feature>
<protein>
    <submittedName>
        <fullName evidence="2">Uncharacterized protein</fullName>
    </submittedName>
</protein>
<comment type="caution">
    <text evidence="2">The sequence shown here is derived from an EMBL/GenBank/DDBJ whole genome shotgun (WGS) entry which is preliminary data.</text>
</comment>
<evidence type="ECO:0000313" key="2">
    <source>
        <dbReference type="EMBL" id="MDN5202495.1"/>
    </source>
</evidence>
<feature type="coiled-coil region" evidence="1">
    <location>
        <begin position="89"/>
        <end position="123"/>
    </location>
</feature>
<keyword evidence="1" id="KW-0175">Coiled coil</keyword>
<dbReference type="EMBL" id="JAUJEA010000004">
    <property type="protein sequence ID" value="MDN5202495.1"/>
    <property type="molecule type" value="Genomic_DNA"/>
</dbReference>
<organism evidence="2 3">
    <name type="scientific">Splendidivirga corallicola</name>
    <dbReference type="NCBI Taxonomy" id="3051826"/>
    <lineage>
        <taxon>Bacteria</taxon>
        <taxon>Pseudomonadati</taxon>
        <taxon>Bacteroidota</taxon>
        <taxon>Cytophagia</taxon>
        <taxon>Cytophagales</taxon>
        <taxon>Splendidivirgaceae</taxon>
        <taxon>Splendidivirga</taxon>
    </lineage>
</organism>
<dbReference type="RefSeq" id="WP_346752519.1">
    <property type="nucleotide sequence ID" value="NZ_JAUJEA010000004.1"/>
</dbReference>
<sequence length="657" mass="74199">MSGIPQLYSSFISLILGVIFLSNVAFSQDTTNRAGAFVLLKEIDENNRVISLKSPRAIYSVDINSYVSVDFDPVQLAQNDDAIISSVESKRLRNQLKDLRDFLQKLNNELGSIVTEINTVREQLIESPTPELESQFRNALTGHANLLLQLINYLEQVFDDDTVTSALSVGDPYYNNLISLLGNHITTVEESLKQESQRLISNDSLMLRVWCIHQSINTEPQAIHLNNYDNLKAGSFNLVDKVTFSRTPEEDAHLRNSIAFHDDIKRLITDIGDKESELRSIFEDLWKNLKTDIRELRGLFGTDDIKQSLDDLSSSIAPLEATAGLNEVKANVEKLQDDLKGLFDLQGSYDELLKTLSEVQDPDPLVLFDLLQSEINTRKQQFENLKDKLKSLVSGNRLSTIQTDIQKLRNNTDSLEQTIPLGIVDQVRDFVDTKADAWLERFSNLDQILRKYESLYTYFGDFKSIGEKLNITQKLPEETSGVPEELIPKESYQVNLTEASSTAIDIPRTNRKEGDVFNLYVQVVRKNQPIERYDYSFRVQKYGWYNKWAGGLSFVFGQWQDKSVPATSTSWILHNRSRPGPDGSVKGSGILGNIIDLGFGINSVIIPNGDNVEFGLGGTLSFLKDIIQVGYGFNLQQESDRGYFFVGASLFDLLNKQ</sequence>
<proteinExistence type="predicted"/>
<accession>A0ABT8KP30</accession>
<name>A0ABT8KP30_9BACT</name>